<sequence length="121" mass="14639">MFDSLRCWMTTSAWKYEATLLKKFSIFDKHSDIYSFRIVDDDKPEYFFKVGRMSQPLGKRQAEWDRQCPSRPHIWYNRVPVKHLYCVKRLVHLALMARGMERVESIIKKFFVSQAWMLGRQ</sequence>
<evidence type="ECO:0000313" key="1">
    <source>
        <dbReference type="EMBL" id="KTB42592.1"/>
    </source>
</evidence>
<dbReference type="EMBL" id="LATX01001315">
    <property type="protein sequence ID" value="KTB42592.1"/>
    <property type="molecule type" value="Genomic_DNA"/>
</dbReference>
<evidence type="ECO:0000313" key="2">
    <source>
        <dbReference type="Proteomes" id="UP000054988"/>
    </source>
</evidence>
<reference evidence="1 2" key="1">
    <citation type="submission" date="2015-12" db="EMBL/GenBank/DDBJ databases">
        <title>Draft genome sequence of Moniliophthora roreri, the causal agent of frosty pod rot of cacao.</title>
        <authorList>
            <person name="Aime M.C."/>
            <person name="Diaz-Valderrama J.R."/>
            <person name="Kijpornyongpan T."/>
            <person name="Phillips-Mora W."/>
        </authorList>
    </citation>
    <scope>NUCLEOTIDE SEQUENCE [LARGE SCALE GENOMIC DNA]</scope>
    <source>
        <strain evidence="1 2">MCA 2952</strain>
    </source>
</reference>
<comment type="caution">
    <text evidence="1">The sequence shown here is derived from an EMBL/GenBank/DDBJ whole genome shotgun (WGS) entry which is preliminary data.</text>
</comment>
<protein>
    <submittedName>
        <fullName evidence="1">Uncharacterized protein</fullName>
    </submittedName>
</protein>
<dbReference type="Proteomes" id="UP000054988">
    <property type="component" value="Unassembled WGS sequence"/>
</dbReference>
<proteinExistence type="predicted"/>
<organism evidence="1 2">
    <name type="scientific">Moniliophthora roreri</name>
    <name type="common">Frosty pod rot fungus</name>
    <name type="synonym">Monilia roreri</name>
    <dbReference type="NCBI Taxonomy" id="221103"/>
    <lineage>
        <taxon>Eukaryota</taxon>
        <taxon>Fungi</taxon>
        <taxon>Dikarya</taxon>
        <taxon>Basidiomycota</taxon>
        <taxon>Agaricomycotina</taxon>
        <taxon>Agaricomycetes</taxon>
        <taxon>Agaricomycetidae</taxon>
        <taxon>Agaricales</taxon>
        <taxon>Marasmiineae</taxon>
        <taxon>Marasmiaceae</taxon>
        <taxon>Moniliophthora</taxon>
    </lineage>
</organism>
<gene>
    <name evidence="1" type="ORF">WG66_4833</name>
</gene>
<accession>A0A0W0G1Y3</accession>
<name>A0A0W0G1Y3_MONRR</name>
<dbReference type="AlphaFoldDB" id="A0A0W0G1Y3"/>